<dbReference type="SUPFAM" id="SSF50249">
    <property type="entry name" value="Nucleic acid-binding proteins"/>
    <property type="match status" value="2"/>
</dbReference>
<keyword evidence="3" id="KW-1185">Reference proteome</keyword>
<gene>
    <name evidence="2" type="ORF">SAMN05216388_1004128</name>
</gene>
<dbReference type="FunFam" id="2.40.50.140:FF:000301">
    <property type="entry name" value="Replication protein A"/>
    <property type="match status" value="1"/>
</dbReference>
<evidence type="ECO:0000313" key="2">
    <source>
        <dbReference type="EMBL" id="SEN65969.1"/>
    </source>
</evidence>
<dbReference type="Proteomes" id="UP000198775">
    <property type="component" value="Unassembled WGS sequence"/>
</dbReference>
<dbReference type="GO" id="GO:0000724">
    <property type="term" value="P:double-strand break repair via homologous recombination"/>
    <property type="evidence" value="ECO:0007669"/>
    <property type="project" value="TreeGrafter"/>
</dbReference>
<reference evidence="3" key="1">
    <citation type="submission" date="2016-10" db="EMBL/GenBank/DDBJ databases">
        <authorList>
            <person name="Varghese N."/>
            <person name="Submissions S."/>
        </authorList>
    </citation>
    <scope>NUCLEOTIDE SEQUENCE [LARGE SCALE GENOMIC DNA]</scope>
    <source>
        <strain evidence="3">IBRC-M 10043</strain>
    </source>
</reference>
<dbReference type="EMBL" id="FOCX01000004">
    <property type="protein sequence ID" value="SEN65969.1"/>
    <property type="molecule type" value="Genomic_DNA"/>
</dbReference>
<dbReference type="PANTHER" id="PTHR13356">
    <property type="entry name" value="OB FOLD NUCLEIC ACID BINDING PROTEIN-RELATED"/>
    <property type="match status" value="1"/>
</dbReference>
<name>A0A1H8ICA7_9EURY</name>
<dbReference type="PANTHER" id="PTHR13356:SF8">
    <property type="entry name" value="REPLICATION PROTEIN A"/>
    <property type="match status" value="1"/>
</dbReference>
<dbReference type="InterPro" id="IPR051231">
    <property type="entry name" value="SOSS-B"/>
</dbReference>
<evidence type="ECO:0000313" key="3">
    <source>
        <dbReference type="Proteomes" id="UP000198775"/>
    </source>
</evidence>
<dbReference type="Gene3D" id="2.40.50.140">
    <property type="entry name" value="Nucleic acid-binding proteins"/>
    <property type="match status" value="1"/>
</dbReference>
<dbReference type="GO" id="GO:0003677">
    <property type="term" value="F:DNA binding"/>
    <property type="evidence" value="ECO:0007669"/>
    <property type="project" value="UniProtKB-KW"/>
</dbReference>
<accession>A0A1H8ICA7</accession>
<dbReference type="GO" id="GO:0010212">
    <property type="term" value="P:response to ionizing radiation"/>
    <property type="evidence" value="ECO:0007669"/>
    <property type="project" value="TreeGrafter"/>
</dbReference>
<dbReference type="CDD" id="cd04491">
    <property type="entry name" value="SoSSB_OBF"/>
    <property type="match status" value="1"/>
</dbReference>
<keyword evidence="1" id="KW-0238">DNA-binding</keyword>
<proteinExistence type="predicted"/>
<organism evidence="2 3">
    <name type="scientific">Halorientalis persicus</name>
    <dbReference type="NCBI Taxonomy" id="1367881"/>
    <lineage>
        <taxon>Archaea</taxon>
        <taxon>Methanobacteriati</taxon>
        <taxon>Methanobacteriota</taxon>
        <taxon>Stenosarchaea group</taxon>
        <taxon>Halobacteria</taxon>
        <taxon>Halobacteriales</taxon>
        <taxon>Haloarculaceae</taxon>
        <taxon>Halorientalis</taxon>
    </lineage>
</organism>
<dbReference type="NCBIfam" id="NF005553">
    <property type="entry name" value="PRK07217.1"/>
    <property type="match status" value="1"/>
</dbReference>
<evidence type="ECO:0000256" key="1">
    <source>
        <dbReference type="ARBA" id="ARBA00023125"/>
    </source>
</evidence>
<dbReference type="AlphaFoldDB" id="A0A1H8ICA7"/>
<protein>
    <submittedName>
        <fullName evidence="2">Replication factor A1</fullName>
    </submittedName>
</protein>
<sequence>MPPIENDAEAVRAMTDLRTQAEEIHEQFSDQLEIDVDDVHERLETLVDEYKVPLDEARRSVTSTYLDEAGMDREELSGGGGNEQVQVSDVDAAEQWVDLTAKVVELWEPNSDAVAQVGLLGDETGTIKFTKWSKSDLQELEEGEVYHLRNVVTDEYQGRFSVKLNRTTVIEDAEEDIEVGDDDTTVEGALVDIQSGSGLIKRCPEEDCTRVLQNGRCSEHGEAEGEFDLRIKGVLDDGEDVHEVIFDKEATEDFTGITLEEAKEMAMDALDTTVVADKMRKETLGRYYRVTGPTFSRYVLADEVEELDGPVDAEETLIKARSI</sequence>
<dbReference type="InterPro" id="IPR012340">
    <property type="entry name" value="NA-bd_OB-fold"/>
</dbReference>